<dbReference type="PANTHER" id="PTHR35936:SF25">
    <property type="entry name" value="ABC TRANSPORTER SUBSTRATE-BINDING PROTEIN"/>
    <property type="match status" value="1"/>
</dbReference>
<keyword evidence="5" id="KW-1185">Reference proteome</keyword>
<evidence type="ECO:0000313" key="4">
    <source>
        <dbReference type="EMBL" id="MBU2710114.1"/>
    </source>
</evidence>
<dbReference type="EMBL" id="JAGSOY010000004">
    <property type="protein sequence ID" value="MBU2710114.1"/>
    <property type="molecule type" value="Genomic_DNA"/>
</dbReference>
<protein>
    <submittedName>
        <fullName evidence="4">Transporter substrate-binding domain-containing protein</fullName>
    </submittedName>
</protein>
<evidence type="ECO:0000256" key="1">
    <source>
        <dbReference type="ARBA" id="ARBA00010333"/>
    </source>
</evidence>
<evidence type="ECO:0000256" key="2">
    <source>
        <dbReference type="ARBA" id="ARBA00022729"/>
    </source>
</evidence>
<sequence length="256" mass="29992">MKYLLVIVTCFFIVMQVQGDEFITLSNGEWPPFLSKKYKKYGAGSHIVTEAFKTQGINTEYVFHPWIRSMEMAKKGRVDATLLWSKSKEREEYFYFSNPVITLRYVFFHRVDMDFDWHNINDLKQYKIGVTRGYYYGEIIDNGIKNGVLNTEVANTDLLNFKKLITGRIQLFIIEPEIGYELLNQHFSGSVKSLVTNNSRPTKEKKMYVLISKESPKALYWLEKFNKGLDIIERSGLIDKIMDDVLLGKYHPTYKN</sequence>
<dbReference type="Proteomes" id="UP000690515">
    <property type="component" value="Unassembled WGS sequence"/>
</dbReference>
<dbReference type="Gene3D" id="3.40.190.10">
    <property type="entry name" value="Periplasmic binding protein-like II"/>
    <property type="match status" value="2"/>
</dbReference>
<dbReference type="RefSeq" id="WP_215818268.1">
    <property type="nucleotide sequence ID" value="NZ_JAGSOY010000004.1"/>
</dbReference>
<organism evidence="4 5">
    <name type="scientific">Zooshikella harenae</name>
    <dbReference type="NCBI Taxonomy" id="2827238"/>
    <lineage>
        <taxon>Bacteria</taxon>
        <taxon>Pseudomonadati</taxon>
        <taxon>Pseudomonadota</taxon>
        <taxon>Gammaproteobacteria</taxon>
        <taxon>Oceanospirillales</taxon>
        <taxon>Zooshikellaceae</taxon>
        <taxon>Zooshikella</taxon>
    </lineage>
</organism>
<proteinExistence type="inferred from homology"/>
<reference evidence="4 5" key="1">
    <citation type="submission" date="2021-04" db="EMBL/GenBank/DDBJ databases">
        <authorList>
            <person name="Pira H."/>
            <person name="Risdian C."/>
            <person name="Wink J."/>
        </authorList>
    </citation>
    <scope>NUCLEOTIDE SEQUENCE [LARGE SCALE GENOMIC DNA]</scope>
    <source>
        <strain evidence="4 5">WH53</strain>
    </source>
</reference>
<evidence type="ECO:0000259" key="3">
    <source>
        <dbReference type="Pfam" id="PF00497"/>
    </source>
</evidence>
<comment type="caution">
    <text evidence="4">The sequence shown here is derived from an EMBL/GenBank/DDBJ whole genome shotgun (WGS) entry which is preliminary data.</text>
</comment>
<dbReference type="PANTHER" id="PTHR35936">
    <property type="entry name" value="MEMBRANE-BOUND LYTIC MUREIN TRANSGLYCOSYLASE F"/>
    <property type="match status" value="1"/>
</dbReference>
<dbReference type="Pfam" id="PF00497">
    <property type="entry name" value="SBP_bac_3"/>
    <property type="match status" value="1"/>
</dbReference>
<feature type="domain" description="Solute-binding protein family 3/N-terminal" evidence="3">
    <location>
        <begin position="27"/>
        <end position="243"/>
    </location>
</feature>
<name>A0ABS5Z7Y2_9GAMM</name>
<keyword evidence="2" id="KW-0732">Signal</keyword>
<comment type="similarity">
    <text evidence="1">Belongs to the bacterial solute-binding protein 3 family.</text>
</comment>
<evidence type="ECO:0000313" key="5">
    <source>
        <dbReference type="Proteomes" id="UP000690515"/>
    </source>
</evidence>
<gene>
    <name evidence="4" type="ORF">KCG35_03490</name>
</gene>
<accession>A0ABS5Z7Y2</accession>
<dbReference type="InterPro" id="IPR001638">
    <property type="entry name" value="Solute-binding_3/MltF_N"/>
</dbReference>
<dbReference type="SUPFAM" id="SSF53850">
    <property type="entry name" value="Periplasmic binding protein-like II"/>
    <property type="match status" value="1"/>
</dbReference>